<dbReference type="EMBL" id="JAFREP010000018">
    <property type="protein sequence ID" value="MBO1320556.1"/>
    <property type="molecule type" value="Genomic_DNA"/>
</dbReference>
<reference evidence="3" key="1">
    <citation type="submission" date="2021-03" db="EMBL/GenBank/DDBJ databases">
        <authorList>
            <person name="Wang G."/>
        </authorList>
    </citation>
    <scope>NUCLEOTIDE SEQUENCE</scope>
    <source>
        <strain evidence="3">KCTC 12899</strain>
    </source>
</reference>
<dbReference type="InterPro" id="IPR010131">
    <property type="entry name" value="MdtP/NodT-like"/>
</dbReference>
<dbReference type="RefSeq" id="WP_207860511.1">
    <property type="nucleotide sequence ID" value="NZ_JAFREP010000018.1"/>
</dbReference>
<dbReference type="InterPro" id="IPR003423">
    <property type="entry name" value="OMP_efflux"/>
</dbReference>
<organism evidence="3 4">
    <name type="scientific">Acanthopleuribacter pedis</name>
    <dbReference type="NCBI Taxonomy" id="442870"/>
    <lineage>
        <taxon>Bacteria</taxon>
        <taxon>Pseudomonadati</taxon>
        <taxon>Acidobacteriota</taxon>
        <taxon>Holophagae</taxon>
        <taxon>Acanthopleuribacterales</taxon>
        <taxon>Acanthopleuribacteraceae</taxon>
        <taxon>Acanthopleuribacter</taxon>
    </lineage>
</organism>
<feature type="chain" id="PRO_5035172062" evidence="2">
    <location>
        <begin position="42"/>
        <end position="490"/>
    </location>
</feature>
<keyword evidence="2" id="KW-0732">Signal</keyword>
<feature type="signal peptide" evidence="2">
    <location>
        <begin position="1"/>
        <end position="41"/>
    </location>
</feature>
<comment type="similarity">
    <text evidence="1">Belongs to the outer membrane factor (OMF) (TC 1.B.17) family.</text>
</comment>
<dbReference type="SUPFAM" id="SSF56954">
    <property type="entry name" value="Outer membrane efflux proteins (OEP)"/>
    <property type="match status" value="1"/>
</dbReference>
<dbReference type="Proteomes" id="UP000664417">
    <property type="component" value="Unassembled WGS sequence"/>
</dbReference>
<dbReference type="GO" id="GO:0015562">
    <property type="term" value="F:efflux transmembrane transporter activity"/>
    <property type="evidence" value="ECO:0007669"/>
    <property type="project" value="InterPro"/>
</dbReference>
<accession>A0A8J7U6N2</accession>
<evidence type="ECO:0000256" key="2">
    <source>
        <dbReference type="SAM" id="SignalP"/>
    </source>
</evidence>
<evidence type="ECO:0000313" key="4">
    <source>
        <dbReference type="Proteomes" id="UP000664417"/>
    </source>
</evidence>
<comment type="caution">
    <text evidence="3">The sequence shown here is derived from an EMBL/GenBank/DDBJ whole genome shotgun (WGS) entry which is preliminary data.</text>
</comment>
<dbReference type="Gene3D" id="1.20.1600.10">
    <property type="entry name" value="Outer membrane efflux proteins (OEP)"/>
    <property type="match status" value="1"/>
</dbReference>
<dbReference type="Pfam" id="PF02321">
    <property type="entry name" value="OEP"/>
    <property type="match status" value="2"/>
</dbReference>
<evidence type="ECO:0000313" key="3">
    <source>
        <dbReference type="EMBL" id="MBO1320556.1"/>
    </source>
</evidence>
<sequence length="490" mass="53258">MFFTNTFTKTNNRINRAWRGLACGALLALALLGLGCGPQKAAQTNLPAAVAEAVPQSWREPTGDLPFSDHLLQVIDEPALTALIDEALAENPGLAATALRLEAAGVLVKQARAQDLPRLDAGFEAGRNNQTPDPLTGQNTTAGSLQPTVSFSWELDLWGRLADHRRAAQWQRDAQEADWIALKDALVVRGVQTWIAAVNSGRMVAVQERRLAMLAEVEAIQADRYRNGLAGYEEAAAAKTQNALARAEQHAQAENQRRALRELAILLGRPPQHSPDLPAQLPAIRLTQPALPAAVLLQRPDVRAALARLETARATADAARKAQYPNLKLSSQVFRQSAQLSGLGAAETGWNLLGSLFQPILDHGALAYAARAQRLEADAAVFDVYDIVLRALGEVENALDRERSLTAQMDALAVAEQEARRNSAFFEARYRDGLDSLQSWLIAQEQEISIAMQREALQAAHLVNRIDLALAAGLGEDTRPWLARTGETHD</sequence>
<protein>
    <submittedName>
        <fullName evidence="3">TolC family protein</fullName>
    </submittedName>
</protein>
<name>A0A8J7U6N2_9BACT</name>
<keyword evidence="4" id="KW-1185">Reference proteome</keyword>
<evidence type="ECO:0000256" key="1">
    <source>
        <dbReference type="ARBA" id="ARBA00007613"/>
    </source>
</evidence>
<proteinExistence type="inferred from homology"/>
<dbReference type="PANTHER" id="PTHR30203">
    <property type="entry name" value="OUTER MEMBRANE CATION EFFLUX PROTEIN"/>
    <property type="match status" value="1"/>
</dbReference>
<dbReference type="AlphaFoldDB" id="A0A8J7U6N2"/>
<gene>
    <name evidence="3" type="ORF">J3U88_18915</name>
</gene>
<dbReference type="PANTHER" id="PTHR30203:SF29">
    <property type="entry name" value="PROTEIN CYAE"/>
    <property type="match status" value="1"/>
</dbReference>
<dbReference type="Gene3D" id="2.20.200.10">
    <property type="entry name" value="Outer membrane efflux proteins (OEP)"/>
    <property type="match status" value="1"/>
</dbReference>